<protein>
    <submittedName>
        <fullName evidence="5">Arylsulfatase</fullName>
        <ecNumber evidence="5">3.1.6.1</ecNumber>
    </submittedName>
</protein>
<keyword evidence="3" id="KW-0732">Signal</keyword>
<evidence type="ECO:0000259" key="4">
    <source>
        <dbReference type="Pfam" id="PF00884"/>
    </source>
</evidence>
<dbReference type="Gene3D" id="3.40.720.10">
    <property type="entry name" value="Alkaline Phosphatase, subunit A"/>
    <property type="match status" value="1"/>
</dbReference>
<organism evidence="5 6">
    <name type="scientific">Novipirellula artificiosorum</name>
    <dbReference type="NCBI Taxonomy" id="2528016"/>
    <lineage>
        <taxon>Bacteria</taxon>
        <taxon>Pseudomonadati</taxon>
        <taxon>Planctomycetota</taxon>
        <taxon>Planctomycetia</taxon>
        <taxon>Pirellulales</taxon>
        <taxon>Pirellulaceae</taxon>
        <taxon>Novipirellula</taxon>
    </lineage>
</organism>
<name>A0A5C6D7V6_9BACT</name>
<dbReference type="EMBL" id="SJPV01000015">
    <property type="protein sequence ID" value="TWU31797.1"/>
    <property type="molecule type" value="Genomic_DNA"/>
</dbReference>
<keyword evidence="6" id="KW-1185">Reference proteome</keyword>
<evidence type="ECO:0000256" key="3">
    <source>
        <dbReference type="SAM" id="SignalP"/>
    </source>
</evidence>
<feature type="signal peptide" evidence="3">
    <location>
        <begin position="1"/>
        <end position="20"/>
    </location>
</feature>
<feature type="domain" description="Sulfatase N-terminal" evidence="4">
    <location>
        <begin position="24"/>
        <end position="372"/>
    </location>
</feature>
<keyword evidence="5" id="KW-0378">Hydrolase</keyword>
<dbReference type="GO" id="GO:0004065">
    <property type="term" value="F:arylsulfatase activity"/>
    <property type="evidence" value="ECO:0007669"/>
    <property type="project" value="UniProtKB-EC"/>
</dbReference>
<evidence type="ECO:0000256" key="1">
    <source>
        <dbReference type="ARBA" id="ARBA00008779"/>
    </source>
</evidence>
<dbReference type="EC" id="3.1.6.1" evidence="5"/>
<dbReference type="Proteomes" id="UP000319143">
    <property type="component" value="Unassembled WGS sequence"/>
</dbReference>
<evidence type="ECO:0000313" key="5">
    <source>
        <dbReference type="EMBL" id="TWU31797.1"/>
    </source>
</evidence>
<sequence precursor="true">MLRPIFVLLLAGCLGGANLAAERPNVVIIVSDDQSWDSIGFQGGKVHTPRLNQMAKDGLYLSDFNVTSTVCSPSRYSFLTGRYAGRCEGRRFMQEHPLGDQTQVENIGELEQDRWNVAKLLQRAGYTTGFVGKSHLVNHEWINGDWSKAGLETYPQNADPREPEVNAKMRRNHQKWCEAIKPFGFDFVDGVYAANLKEQRCDALNVHNLDWTVSKAVAFLEQSKDDPFFLYFSTTLHHGPAPWSNQYSLDADPRMTGEGFVAEGFDVLPSRANVLQRNRAAGFNDRQAYALWLDDGVGAIVDKVEQLGLEEETLIIFVPDHGSYRHGKATLHDYGMRVAMLMQWKGKIKAGSQYDALTANIDITPTILDLCDVAPPADDSMDGVSLKPVIYGSQRAVREELFGEMGHSRCVKTKDWKYIAVRYPDVVQRKIDQGGKFPAFNKEDPPLDRPYLTRNRHLGHYASLQNPHYFEADQLYNLKADPEENENVFRRYPEVAQQMQKRLAKALTQFEERPFGEFTDGSLLGGQTVRGLPNKAPANSNPNPPLQTEEE</sequence>
<feature type="chain" id="PRO_5022710764" evidence="3">
    <location>
        <begin position="21"/>
        <end position="551"/>
    </location>
</feature>
<evidence type="ECO:0000313" key="6">
    <source>
        <dbReference type="Proteomes" id="UP000319143"/>
    </source>
</evidence>
<comment type="similarity">
    <text evidence="1">Belongs to the sulfatase family.</text>
</comment>
<dbReference type="Pfam" id="PF00884">
    <property type="entry name" value="Sulfatase"/>
    <property type="match status" value="1"/>
</dbReference>
<dbReference type="InterPro" id="IPR000917">
    <property type="entry name" value="Sulfatase_N"/>
</dbReference>
<dbReference type="InterPro" id="IPR050738">
    <property type="entry name" value="Sulfatase"/>
</dbReference>
<reference evidence="5 6" key="1">
    <citation type="submission" date="2019-02" db="EMBL/GenBank/DDBJ databases">
        <title>Deep-cultivation of Planctomycetes and their phenomic and genomic characterization uncovers novel biology.</title>
        <authorList>
            <person name="Wiegand S."/>
            <person name="Jogler M."/>
            <person name="Boedeker C."/>
            <person name="Pinto D."/>
            <person name="Vollmers J."/>
            <person name="Rivas-Marin E."/>
            <person name="Kohn T."/>
            <person name="Peeters S.H."/>
            <person name="Heuer A."/>
            <person name="Rast P."/>
            <person name="Oberbeckmann S."/>
            <person name="Bunk B."/>
            <person name="Jeske O."/>
            <person name="Meyerdierks A."/>
            <person name="Storesund J.E."/>
            <person name="Kallscheuer N."/>
            <person name="Luecker S."/>
            <person name="Lage O.M."/>
            <person name="Pohl T."/>
            <person name="Merkel B.J."/>
            <person name="Hornburger P."/>
            <person name="Mueller R.-W."/>
            <person name="Bruemmer F."/>
            <person name="Labrenz M."/>
            <person name="Spormann A.M."/>
            <person name="Op Den Camp H."/>
            <person name="Overmann J."/>
            <person name="Amann R."/>
            <person name="Jetten M.S.M."/>
            <person name="Mascher T."/>
            <person name="Medema M.H."/>
            <person name="Devos D.P."/>
            <person name="Kaster A.-K."/>
            <person name="Ovreas L."/>
            <person name="Rohde M."/>
            <person name="Galperin M.Y."/>
            <person name="Jogler C."/>
        </authorList>
    </citation>
    <scope>NUCLEOTIDE SEQUENCE [LARGE SCALE GENOMIC DNA]</scope>
    <source>
        <strain evidence="5 6">Poly41</strain>
    </source>
</reference>
<accession>A0A5C6D7V6</accession>
<dbReference type="PANTHER" id="PTHR42693">
    <property type="entry name" value="ARYLSULFATASE FAMILY MEMBER"/>
    <property type="match status" value="1"/>
</dbReference>
<proteinExistence type="inferred from homology"/>
<evidence type="ECO:0000256" key="2">
    <source>
        <dbReference type="SAM" id="MobiDB-lite"/>
    </source>
</evidence>
<dbReference type="RefSeq" id="WP_197231747.1">
    <property type="nucleotide sequence ID" value="NZ_SJPV01000015.1"/>
</dbReference>
<gene>
    <name evidence="5" type="ORF">Poly41_60320</name>
</gene>
<dbReference type="InterPro" id="IPR017850">
    <property type="entry name" value="Alkaline_phosphatase_core_sf"/>
</dbReference>
<dbReference type="SUPFAM" id="SSF53649">
    <property type="entry name" value="Alkaline phosphatase-like"/>
    <property type="match status" value="1"/>
</dbReference>
<feature type="region of interest" description="Disordered" evidence="2">
    <location>
        <begin position="516"/>
        <end position="551"/>
    </location>
</feature>
<dbReference type="Gene3D" id="3.30.1120.10">
    <property type="match status" value="1"/>
</dbReference>
<dbReference type="PANTHER" id="PTHR42693:SF33">
    <property type="entry name" value="ARYLSULFATASE"/>
    <property type="match status" value="1"/>
</dbReference>
<comment type="caution">
    <text evidence="5">The sequence shown here is derived from an EMBL/GenBank/DDBJ whole genome shotgun (WGS) entry which is preliminary data.</text>
</comment>
<dbReference type="AlphaFoldDB" id="A0A5C6D7V6"/>